<dbReference type="GO" id="GO:0008171">
    <property type="term" value="F:O-methyltransferase activity"/>
    <property type="evidence" value="ECO:0007669"/>
    <property type="project" value="InterPro"/>
</dbReference>
<dbReference type="GO" id="GO:0032259">
    <property type="term" value="P:methylation"/>
    <property type="evidence" value="ECO:0007669"/>
    <property type="project" value="UniProtKB-KW"/>
</dbReference>
<keyword evidence="1 7" id="KW-0489">Methyltransferase</keyword>
<evidence type="ECO:0000256" key="1">
    <source>
        <dbReference type="ARBA" id="ARBA00022603"/>
    </source>
</evidence>
<evidence type="ECO:0000256" key="3">
    <source>
        <dbReference type="ARBA" id="ARBA00022691"/>
    </source>
</evidence>
<dbReference type="InterPro" id="IPR001077">
    <property type="entry name" value="COMT_C"/>
</dbReference>
<reference evidence="7" key="1">
    <citation type="submission" date="2021-01" db="EMBL/GenBank/DDBJ databases">
        <title>Whole genome shotgun sequence of Planotetraspora thailandica NBRC 104271.</title>
        <authorList>
            <person name="Komaki H."/>
            <person name="Tamura T."/>
        </authorList>
    </citation>
    <scope>NUCLEOTIDE SEQUENCE</scope>
    <source>
        <strain evidence="7">NBRC 104271</strain>
    </source>
</reference>
<keyword evidence="2" id="KW-0808">Transferase</keyword>
<dbReference type="Gene3D" id="1.10.10.10">
    <property type="entry name" value="Winged helix-like DNA-binding domain superfamily/Winged helix DNA-binding domain"/>
    <property type="match status" value="1"/>
</dbReference>
<feature type="domain" description="O-methyltransferase dimerisation" evidence="6">
    <location>
        <begin position="10"/>
        <end position="82"/>
    </location>
</feature>
<dbReference type="PANTHER" id="PTHR43712:SF2">
    <property type="entry name" value="O-METHYLTRANSFERASE CICE"/>
    <property type="match status" value="1"/>
</dbReference>
<dbReference type="Pfam" id="PF08100">
    <property type="entry name" value="Dimerisation"/>
    <property type="match status" value="1"/>
</dbReference>
<feature type="active site" description="Proton acceptor" evidence="4">
    <location>
        <position position="239"/>
    </location>
</feature>
<evidence type="ECO:0000259" key="5">
    <source>
        <dbReference type="Pfam" id="PF00891"/>
    </source>
</evidence>
<evidence type="ECO:0000313" key="7">
    <source>
        <dbReference type="EMBL" id="GII52753.1"/>
    </source>
</evidence>
<dbReference type="PANTHER" id="PTHR43712">
    <property type="entry name" value="PUTATIVE (AFU_ORTHOLOGUE AFUA_4G14580)-RELATED"/>
    <property type="match status" value="1"/>
</dbReference>
<dbReference type="SUPFAM" id="SSF46785">
    <property type="entry name" value="Winged helix' DNA-binding domain"/>
    <property type="match status" value="1"/>
</dbReference>
<dbReference type="GO" id="GO:0046983">
    <property type="term" value="F:protein dimerization activity"/>
    <property type="evidence" value="ECO:0007669"/>
    <property type="project" value="InterPro"/>
</dbReference>
<keyword evidence="3" id="KW-0949">S-adenosyl-L-methionine</keyword>
<proteinExistence type="predicted"/>
<evidence type="ECO:0000256" key="2">
    <source>
        <dbReference type="ARBA" id="ARBA00022679"/>
    </source>
</evidence>
<evidence type="ECO:0000259" key="6">
    <source>
        <dbReference type="Pfam" id="PF08100"/>
    </source>
</evidence>
<organism evidence="7 8">
    <name type="scientific">Planotetraspora thailandica</name>
    <dbReference type="NCBI Taxonomy" id="487172"/>
    <lineage>
        <taxon>Bacteria</taxon>
        <taxon>Bacillati</taxon>
        <taxon>Actinomycetota</taxon>
        <taxon>Actinomycetes</taxon>
        <taxon>Streptosporangiales</taxon>
        <taxon>Streptosporangiaceae</taxon>
        <taxon>Planotetraspora</taxon>
    </lineage>
</organism>
<dbReference type="Gene3D" id="3.40.50.150">
    <property type="entry name" value="Vaccinia Virus protein VP39"/>
    <property type="match status" value="1"/>
</dbReference>
<evidence type="ECO:0000256" key="4">
    <source>
        <dbReference type="PIRSR" id="PIRSR005739-1"/>
    </source>
</evidence>
<dbReference type="Pfam" id="PF00891">
    <property type="entry name" value="Methyltransf_2"/>
    <property type="match status" value="1"/>
</dbReference>
<dbReference type="Gene3D" id="1.10.287.1350">
    <property type="match status" value="1"/>
</dbReference>
<dbReference type="PROSITE" id="PS51683">
    <property type="entry name" value="SAM_OMT_II"/>
    <property type="match status" value="1"/>
</dbReference>
<dbReference type="SUPFAM" id="SSF53335">
    <property type="entry name" value="S-adenosyl-L-methionine-dependent methyltransferases"/>
    <property type="match status" value="1"/>
</dbReference>
<dbReference type="InterPro" id="IPR016461">
    <property type="entry name" value="COMT-like"/>
</dbReference>
<dbReference type="InterPro" id="IPR029063">
    <property type="entry name" value="SAM-dependent_MTases_sf"/>
</dbReference>
<feature type="domain" description="O-methyltransferase C-terminal" evidence="5">
    <location>
        <begin position="116"/>
        <end position="310"/>
    </location>
</feature>
<evidence type="ECO:0000313" key="8">
    <source>
        <dbReference type="Proteomes" id="UP000605992"/>
    </source>
</evidence>
<dbReference type="Proteomes" id="UP000605992">
    <property type="component" value="Unassembled WGS sequence"/>
</dbReference>
<dbReference type="EMBL" id="BOOR01000007">
    <property type="protein sequence ID" value="GII52753.1"/>
    <property type="molecule type" value="Genomic_DNA"/>
</dbReference>
<comment type="caution">
    <text evidence="7">The sequence shown here is derived from an EMBL/GenBank/DDBJ whole genome shotgun (WGS) entry which is preliminary data.</text>
</comment>
<dbReference type="PIRSF" id="PIRSF005739">
    <property type="entry name" value="O-mtase"/>
    <property type="match status" value="1"/>
</dbReference>
<keyword evidence="8" id="KW-1185">Reference proteome</keyword>
<gene>
    <name evidence="7" type="ORF">Pth03_11420</name>
</gene>
<dbReference type="InterPro" id="IPR036388">
    <property type="entry name" value="WH-like_DNA-bd_sf"/>
</dbReference>
<dbReference type="InterPro" id="IPR036390">
    <property type="entry name" value="WH_DNA-bd_sf"/>
</dbReference>
<dbReference type="InterPro" id="IPR012967">
    <property type="entry name" value="COMT_dimerisation"/>
</dbReference>
<dbReference type="AlphaFoldDB" id="A0A8J3UVJ3"/>
<name>A0A8J3UVJ3_9ACTN</name>
<accession>A0A8J3UVJ3</accession>
<sequence>MNALLRRKIMGYIVSQAIFSVSRVGVPDLLADGPRPLPELAAEAGVDMGALGRFLRVLAAEGVFAETTPDVFGLTPMGELLRTDVPGSLSHLAELMDGEAYQAWSGAVHSLGTGEPGFDQVYGMPYFSWLAENAEAAERFDRAQAGLVRLRLLPLLDRDWSGVRTVVDVGGGNGVLMATLLEKFPELTGVVFDLPHVLAGSEPVLEKAGVADRVRLHGGDFFTSVPAGGDVYVLSQILHDWNDEQATAILRRLREAMPSGGRLLILEQVLPETSEPDPATLLDLHMLVLLGGRERTEKDWRELLAGGGFSLSGLVRGPRSALLEALPG</sequence>
<protein>
    <submittedName>
        <fullName evidence="7">Methyltransferase</fullName>
    </submittedName>
</protein>